<dbReference type="EMBL" id="BAAAOQ010000008">
    <property type="protein sequence ID" value="GAA2195788.1"/>
    <property type="molecule type" value="Genomic_DNA"/>
</dbReference>
<feature type="region of interest" description="Disordered" evidence="1">
    <location>
        <begin position="1"/>
        <end position="29"/>
    </location>
</feature>
<keyword evidence="3" id="KW-1185">Reference proteome</keyword>
<evidence type="ECO:0000256" key="1">
    <source>
        <dbReference type="SAM" id="MobiDB-lite"/>
    </source>
</evidence>
<evidence type="ECO:0000313" key="2">
    <source>
        <dbReference type="EMBL" id="GAA2195788.1"/>
    </source>
</evidence>
<accession>A0ABP5N8J0</accession>
<organism evidence="2 3">
    <name type="scientific">Streptomyces bangladeshensis</name>
    <dbReference type="NCBI Taxonomy" id="295352"/>
    <lineage>
        <taxon>Bacteria</taxon>
        <taxon>Bacillati</taxon>
        <taxon>Actinomycetota</taxon>
        <taxon>Actinomycetes</taxon>
        <taxon>Kitasatosporales</taxon>
        <taxon>Streptomycetaceae</taxon>
        <taxon>Streptomyces</taxon>
    </lineage>
</organism>
<name>A0ABP5N8J0_9ACTN</name>
<comment type="caution">
    <text evidence="2">The sequence shown here is derived from an EMBL/GenBank/DDBJ whole genome shotgun (WGS) entry which is preliminary data.</text>
</comment>
<reference evidence="3" key="1">
    <citation type="journal article" date="2019" name="Int. J. Syst. Evol. Microbiol.">
        <title>The Global Catalogue of Microorganisms (GCM) 10K type strain sequencing project: providing services to taxonomists for standard genome sequencing and annotation.</title>
        <authorList>
            <consortium name="The Broad Institute Genomics Platform"/>
            <consortium name="The Broad Institute Genome Sequencing Center for Infectious Disease"/>
            <person name="Wu L."/>
            <person name="Ma J."/>
        </authorList>
    </citation>
    <scope>NUCLEOTIDE SEQUENCE [LARGE SCALE GENOMIC DNA]</scope>
    <source>
        <strain evidence="3">JCM 14924</strain>
    </source>
</reference>
<gene>
    <name evidence="2" type="ORF">GCM10009787_27350</name>
</gene>
<dbReference type="Proteomes" id="UP001501391">
    <property type="component" value="Unassembled WGS sequence"/>
</dbReference>
<evidence type="ECO:0000313" key="3">
    <source>
        <dbReference type="Proteomes" id="UP001501391"/>
    </source>
</evidence>
<sequence>MLLSDRDIGKPASHSLPGIASRPSRPGLLCTGHAHAAHAHAGRAYDGSLRLWQRMRLPLTASVHGGADTGG</sequence>
<protein>
    <submittedName>
        <fullName evidence="2">Uncharacterized protein</fullName>
    </submittedName>
</protein>
<proteinExistence type="predicted"/>